<evidence type="ECO:0000256" key="1">
    <source>
        <dbReference type="SAM" id="MobiDB-lite"/>
    </source>
</evidence>
<feature type="compositionally biased region" description="Low complexity" evidence="1">
    <location>
        <begin position="9"/>
        <end position="24"/>
    </location>
</feature>
<feature type="region of interest" description="Disordered" evidence="1">
    <location>
        <begin position="1"/>
        <end position="87"/>
    </location>
</feature>
<comment type="caution">
    <text evidence="2">The sequence shown here is derived from an EMBL/GenBank/DDBJ whole genome shotgun (WGS) entry which is preliminary data.</text>
</comment>
<reference evidence="2 3" key="1">
    <citation type="submission" date="2018-09" db="EMBL/GenBank/DDBJ databases">
        <title>Evolutionary history of phycoerythrin pigmentation in the water bloom-forming cyanobacterium Microcystis aeruginosa.</title>
        <authorList>
            <person name="Tanabe Y."/>
            <person name="Tanabe Y."/>
            <person name="Yamaguchi H."/>
        </authorList>
    </citation>
    <scope>NUCLEOTIDE SEQUENCE [LARGE SCALE GENOMIC DNA]</scope>
    <source>
        <strain evidence="2 3">NIES-2521</strain>
    </source>
</reference>
<feature type="compositionally biased region" description="Polar residues" evidence="1">
    <location>
        <begin position="60"/>
        <end position="72"/>
    </location>
</feature>
<dbReference type="Proteomes" id="UP000324689">
    <property type="component" value="Unassembled WGS sequence"/>
</dbReference>
<gene>
    <name evidence="2" type="ORF">MiTs_03977</name>
</gene>
<feature type="region of interest" description="Disordered" evidence="1">
    <location>
        <begin position="239"/>
        <end position="282"/>
    </location>
</feature>
<protein>
    <submittedName>
        <fullName evidence="2">Uncharacterized protein</fullName>
    </submittedName>
</protein>
<name>A0A5A5S3R3_MICAE</name>
<feature type="compositionally biased region" description="Polar residues" evidence="1">
    <location>
        <begin position="25"/>
        <end position="37"/>
    </location>
</feature>
<dbReference type="EMBL" id="BHVQ01000092">
    <property type="protein sequence ID" value="GCA81958.1"/>
    <property type="molecule type" value="Genomic_DNA"/>
</dbReference>
<sequence>MTGSEPPCSSNSISVAASGSDSLSTDVSPESATTATQHHFLPLHPPPQNGAMEPGVIVSPLSNGRSNLSDPDTSASPAPTISSPSAEQAIKPSIFSTSYVRLPAEPTMRNGLLSIQDILAPPSLGENFCLWSSPEVLSTGNPSRPGQSKLETQLKKESVIKEDERLNPRFLESISSIPTDWTNPLGNRTAIQFLATDESLSLMPSTLKWPPSPSPASSTLILSKIPLLGDTDVSLTSTKVSSSKEQEGLLGDTDVSLTSTKVSSSKEETENKRPRRRRGEGSGYLITTYSQQAKYGRKYLQTFYQVEFGKRKRSIYLASEKVDRIRELDRMGRPIDGILEAIDSPKAREVLAEYRDFLKNK</sequence>
<evidence type="ECO:0000313" key="3">
    <source>
        <dbReference type="Proteomes" id="UP000324689"/>
    </source>
</evidence>
<evidence type="ECO:0000313" key="2">
    <source>
        <dbReference type="EMBL" id="GCA81958.1"/>
    </source>
</evidence>
<feature type="compositionally biased region" description="Low complexity" evidence="1">
    <location>
        <begin position="252"/>
        <end position="263"/>
    </location>
</feature>
<organism evidence="2 3">
    <name type="scientific">Microcystis aeruginosa NIES-2521</name>
    <dbReference type="NCBI Taxonomy" id="2303983"/>
    <lineage>
        <taxon>Bacteria</taxon>
        <taxon>Bacillati</taxon>
        <taxon>Cyanobacteriota</taxon>
        <taxon>Cyanophyceae</taxon>
        <taxon>Oscillatoriophycideae</taxon>
        <taxon>Chroococcales</taxon>
        <taxon>Microcystaceae</taxon>
        <taxon>Microcystis</taxon>
    </lineage>
</organism>
<accession>A0A5A5S3R3</accession>
<dbReference type="AlphaFoldDB" id="A0A5A5S3R3"/>
<feature type="compositionally biased region" description="Low complexity" evidence="1">
    <location>
        <begin position="73"/>
        <end position="86"/>
    </location>
</feature>
<proteinExistence type="predicted"/>